<gene>
    <name evidence="2" type="ORF">DI536_26915</name>
</gene>
<protein>
    <submittedName>
        <fullName evidence="2">Uncharacterized protein</fullName>
    </submittedName>
</protein>
<sequence>MINRGGAPRSLDGTERSPSPKVARARTARRQQVVMGTQTQQPKKERRPDEPLPVDLPNDDATGRPQKAPLGRPDRDEGVLPGAPKQLAAGDENSGP</sequence>
<proteinExistence type="predicted"/>
<organism evidence="2 3">
    <name type="scientific">Archangium gephyra</name>
    <dbReference type="NCBI Taxonomy" id="48"/>
    <lineage>
        <taxon>Bacteria</taxon>
        <taxon>Pseudomonadati</taxon>
        <taxon>Myxococcota</taxon>
        <taxon>Myxococcia</taxon>
        <taxon>Myxococcales</taxon>
        <taxon>Cystobacterineae</taxon>
        <taxon>Archangiaceae</taxon>
        <taxon>Archangium</taxon>
    </lineage>
</organism>
<reference evidence="2 3" key="1">
    <citation type="submission" date="2017-08" db="EMBL/GenBank/DDBJ databases">
        <title>Infants hospitalized years apart are colonized by the same room-sourced microbial strains.</title>
        <authorList>
            <person name="Brooks B."/>
            <person name="Olm M.R."/>
            <person name="Firek B.A."/>
            <person name="Baker R."/>
            <person name="Thomas B.C."/>
            <person name="Morowitz M.J."/>
            <person name="Banfield J.F."/>
        </authorList>
    </citation>
    <scope>NUCLEOTIDE SEQUENCE [LARGE SCALE GENOMIC DNA]</scope>
    <source>
        <strain evidence="2">S2_003_000_R2_14</strain>
    </source>
</reference>
<evidence type="ECO:0000313" key="3">
    <source>
        <dbReference type="Proteomes" id="UP000249061"/>
    </source>
</evidence>
<comment type="caution">
    <text evidence="2">The sequence shown here is derived from an EMBL/GenBank/DDBJ whole genome shotgun (WGS) entry which is preliminary data.</text>
</comment>
<dbReference type="Proteomes" id="UP000249061">
    <property type="component" value="Unassembled WGS sequence"/>
</dbReference>
<evidence type="ECO:0000313" key="2">
    <source>
        <dbReference type="EMBL" id="PZR07740.1"/>
    </source>
</evidence>
<dbReference type="EMBL" id="QFQP01000029">
    <property type="protein sequence ID" value="PZR07740.1"/>
    <property type="molecule type" value="Genomic_DNA"/>
</dbReference>
<evidence type="ECO:0000256" key="1">
    <source>
        <dbReference type="SAM" id="MobiDB-lite"/>
    </source>
</evidence>
<accession>A0A2W5SXT9</accession>
<name>A0A2W5SXT9_9BACT</name>
<dbReference type="AlphaFoldDB" id="A0A2W5SXT9"/>
<feature type="region of interest" description="Disordered" evidence="1">
    <location>
        <begin position="1"/>
        <end position="96"/>
    </location>
</feature>